<feature type="transmembrane region" description="Helical" evidence="2">
    <location>
        <begin position="345"/>
        <end position="363"/>
    </location>
</feature>
<dbReference type="InParanoid" id="F6RCD1"/>
<keyword evidence="2" id="KW-0812">Transmembrane</keyword>
<dbReference type="Ensembl" id="ENSCINT00000006334.3">
    <property type="protein sequence ID" value="ENSCINP00000006334.3"/>
    <property type="gene ID" value="ENSCING00000003135.3"/>
</dbReference>
<dbReference type="InterPro" id="IPR000195">
    <property type="entry name" value="Rab-GAP-TBC_dom"/>
</dbReference>
<evidence type="ECO:0000256" key="1">
    <source>
        <dbReference type="ARBA" id="ARBA00022468"/>
    </source>
</evidence>
<sequence>KHRSKRTEILKALDQIPVDIVQLRKLAIAPEGLLTSELRAQVWPYLLNTVNQEIKAPENIRQHPEFQQVVLDVNRSMKRFPAGISDEEVSELQDQLTDLILSVLTLHPELNYYQGYHDICVTFLLACGPQLSFQLVERLSTHHLRDFMDPTMSSTTHILNYLIPILDKSDSELVKYITKSEVGTTFAISWLITWYSYVLHTQDEIERLYDFFLSCHPLMPIYFAAQIVLQSSEDIMAGECEMSRVYQILTQSARKPNPPLEELIRKSSDAFILFPPSHLAREAAEFYKNNLAISTFCDYALVARHETPDTVLRRLGIYPEDKLPKEKEVVSSSPKKNYWNTARTAVIAVSGAVGAVVVAASGLDWAPDLFN</sequence>
<dbReference type="FunFam" id="1.10.8.1310:FF:000001">
    <property type="entry name" value="TBC1 domain family, member 20"/>
    <property type="match status" value="1"/>
</dbReference>
<feature type="domain" description="Rab-GAP TBC" evidence="3">
    <location>
        <begin position="33"/>
        <end position="216"/>
    </location>
</feature>
<organism evidence="4 5">
    <name type="scientific">Ciona intestinalis</name>
    <name type="common">Transparent sea squirt</name>
    <name type="synonym">Ascidia intestinalis</name>
    <dbReference type="NCBI Taxonomy" id="7719"/>
    <lineage>
        <taxon>Eukaryota</taxon>
        <taxon>Metazoa</taxon>
        <taxon>Chordata</taxon>
        <taxon>Tunicata</taxon>
        <taxon>Ascidiacea</taxon>
        <taxon>Phlebobranchia</taxon>
        <taxon>Cionidae</taxon>
        <taxon>Ciona</taxon>
    </lineage>
</organism>
<dbReference type="AlphaFoldDB" id="F6RCD1"/>
<dbReference type="STRING" id="7719.ENSCINP00000006334"/>
<dbReference type="EMBL" id="EAAA01001169">
    <property type="status" value="NOT_ANNOTATED_CDS"/>
    <property type="molecule type" value="Genomic_DNA"/>
</dbReference>
<dbReference type="InterPro" id="IPR045913">
    <property type="entry name" value="TBC20/Gyp8-like"/>
</dbReference>
<name>F6RCD1_CIOIN</name>
<accession>F6RCD1</accession>
<reference evidence="4" key="4">
    <citation type="submission" date="2025-09" db="UniProtKB">
        <authorList>
            <consortium name="Ensembl"/>
        </authorList>
    </citation>
    <scope>IDENTIFICATION</scope>
</reference>
<dbReference type="Gene3D" id="1.10.8.1310">
    <property type="match status" value="1"/>
</dbReference>
<dbReference type="PROSITE" id="PS50086">
    <property type="entry name" value="TBC_RABGAP"/>
    <property type="match status" value="1"/>
</dbReference>
<dbReference type="Pfam" id="PF00566">
    <property type="entry name" value="RabGAP-TBC"/>
    <property type="match status" value="1"/>
</dbReference>
<keyword evidence="5" id="KW-1185">Reference proteome</keyword>
<dbReference type="GeneTree" id="ENSGT00390000014944"/>
<dbReference type="Proteomes" id="UP000008144">
    <property type="component" value="Chromosome 14"/>
</dbReference>
<evidence type="ECO:0000259" key="3">
    <source>
        <dbReference type="PROSITE" id="PS50086"/>
    </source>
</evidence>
<evidence type="ECO:0000256" key="2">
    <source>
        <dbReference type="SAM" id="Phobius"/>
    </source>
</evidence>
<dbReference type="SUPFAM" id="SSF47923">
    <property type="entry name" value="Ypt/Rab-GAP domain of gyp1p"/>
    <property type="match status" value="2"/>
</dbReference>
<evidence type="ECO:0000313" key="5">
    <source>
        <dbReference type="Proteomes" id="UP000008144"/>
    </source>
</evidence>
<dbReference type="SMART" id="SM00164">
    <property type="entry name" value="TBC"/>
    <property type="match status" value="1"/>
</dbReference>
<dbReference type="FunCoup" id="F6RCD1">
    <property type="interactions" value="468"/>
</dbReference>
<dbReference type="OMA" id="VYMFAQI"/>
<keyword evidence="2" id="KW-1133">Transmembrane helix</keyword>
<keyword evidence="2" id="KW-0472">Membrane</keyword>
<dbReference type="GO" id="GO:0006888">
    <property type="term" value="P:endoplasmic reticulum to Golgi vesicle-mediated transport"/>
    <property type="evidence" value="ECO:0000318"/>
    <property type="project" value="GO_Central"/>
</dbReference>
<dbReference type="GO" id="GO:0005096">
    <property type="term" value="F:GTPase activator activity"/>
    <property type="evidence" value="ECO:0000318"/>
    <property type="project" value="GO_Central"/>
</dbReference>
<evidence type="ECO:0000313" key="4">
    <source>
        <dbReference type="Ensembl" id="ENSCINP00000006334.3"/>
    </source>
</evidence>
<reference evidence="4" key="3">
    <citation type="submission" date="2025-08" db="UniProtKB">
        <authorList>
            <consortium name="Ensembl"/>
        </authorList>
    </citation>
    <scope>IDENTIFICATION</scope>
</reference>
<dbReference type="GO" id="GO:0005789">
    <property type="term" value="C:endoplasmic reticulum membrane"/>
    <property type="evidence" value="ECO:0000318"/>
    <property type="project" value="GO_Central"/>
</dbReference>
<reference evidence="5" key="1">
    <citation type="journal article" date="2002" name="Science">
        <title>The draft genome of Ciona intestinalis: insights into chordate and vertebrate origins.</title>
        <authorList>
            <person name="Dehal P."/>
            <person name="Satou Y."/>
            <person name="Campbell R.K."/>
            <person name="Chapman J."/>
            <person name="Degnan B."/>
            <person name="De Tomaso A."/>
            <person name="Davidson B."/>
            <person name="Di Gregorio A."/>
            <person name="Gelpke M."/>
            <person name="Goodstein D.M."/>
            <person name="Harafuji N."/>
            <person name="Hastings K.E."/>
            <person name="Ho I."/>
            <person name="Hotta K."/>
            <person name="Huang W."/>
            <person name="Kawashima T."/>
            <person name="Lemaire P."/>
            <person name="Martinez D."/>
            <person name="Meinertzhagen I.A."/>
            <person name="Necula S."/>
            <person name="Nonaka M."/>
            <person name="Putnam N."/>
            <person name="Rash S."/>
            <person name="Saiga H."/>
            <person name="Satake M."/>
            <person name="Terry A."/>
            <person name="Yamada L."/>
            <person name="Wang H.G."/>
            <person name="Awazu S."/>
            <person name="Azumi K."/>
            <person name="Boore J."/>
            <person name="Branno M."/>
            <person name="Chin-Bow S."/>
            <person name="DeSantis R."/>
            <person name="Doyle S."/>
            <person name="Francino P."/>
            <person name="Keys D.N."/>
            <person name="Haga S."/>
            <person name="Hayashi H."/>
            <person name="Hino K."/>
            <person name="Imai K.S."/>
            <person name="Inaba K."/>
            <person name="Kano S."/>
            <person name="Kobayashi K."/>
            <person name="Kobayashi M."/>
            <person name="Lee B.I."/>
            <person name="Makabe K.W."/>
            <person name="Manohar C."/>
            <person name="Matassi G."/>
            <person name="Medina M."/>
            <person name="Mochizuki Y."/>
            <person name="Mount S."/>
            <person name="Morishita T."/>
            <person name="Miura S."/>
            <person name="Nakayama A."/>
            <person name="Nishizaka S."/>
            <person name="Nomoto H."/>
            <person name="Ohta F."/>
            <person name="Oishi K."/>
            <person name="Rigoutsos I."/>
            <person name="Sano M."/>
            <person name="Sasaki A."/>
            <person name="Sasakura Y."/>
            <person name="Shoguchi E."/>
            <person name="Shin-i T."/>
            <person name="Spagnuolo A."/>
            <person name="Stainier D."/>
            <person name="Suzuki M.M."/>
            <person name="Tassy O."/>
            <person name="Takatori N."/>
            <person name="Tokuoka M."/>
            <person name="Yagi K."/>
            <person name="Yoshizaki F."/>
            <person name="Wada S."/>
            <person name="Zhang C."/>
            <person name="Hyatt P.D."/>
            <person name="Larimer F."/>
            <person name="Detter C."/>
            <person name="Doggett N."/>
            <person name="Glavina T."/>
            <person name="Hawkins T."/>
            <person name="Richardson P."/>
            <person name="Lucas S."/>
            <person name="Kohara Y."/>
            <person name="Levine M."/>
            <person name="Satoh N."/>
            <person name="Rokhsar D.S."/>
        </authorList>
    </citation>
    <scope>NUCLEOTIDE SEQUENCE [LARGE SCALE GENOMIC DNA]</scope>
</reference>
<protein>
    <recommendedName>
        <fullName evidence="3">Rab-GAP TBC domain-containing protein</fullName>
    </recommendedName>
</protein>
<dbReference type="HOGENOM" id="CLU_039465_1_0_1"/>
<dbReference type="PANTHER" id="PTHR20913">
    <property type="entry name" value="TBC1 DOMAIN FAMILY MEMBER 20/GTPASE"/>
    <property type="match status" value="1"/>
</dbReference>
<reference evidence="4" key="2">
    <citation type="journal article" date="2008" name="Genome Biol.">
        <title>Improved genome assembly and evidence-based global gene model set for the chordate Ciona intestinalis: new insight into intron and operon populations.</title>
        <authorList>
            <person name="Satou Y."/>
            <person name="Mineta K."/>
            <person name="Ogasawara M."/>
            <person name="Sasakura Y."/>
            <person name="Shoguchi E."/>
            <person name="Ueno K."/>
            <person name="Yamada L."/>
            <person name="Matsumoto J."/>
            <person name="Wasserscheid J."/>
            <person name="Dewar K."/>
            <person name="Wiley G.B."/>
            <person name="Macmil S.L."/>
            <person name="Roe B.A."/>
            <person name="Zeller R.W."/>
            <person name="Hastings K.E."/>
            <person name="Lemaire P."/>
            <person name="Lindquist E."/>
            <person name="Endo T."/>
            <person name="Hotta K."/>
            <person name="Inaba K."/>
        </authorList>
    </citation>
    <scope>NUCLEOTIDE SEQUENCE [LARGE SCALE GENOMIC DNA]</scope>
    <source>
        <strain evidence="4">wild type</strain>
    </source>
</reference>
<dbReference type="InterPro" id="IPR035969">
    <property type="entry name" value="Rab-GAP_TBC_sf"/>
</dbReference>
<keyword evidence="1" id="KW-0343">GTPase activation</keyword>
<dbReference type="PANTHER" id="PTHR20913:SF7">
    <property type="entry name" value="RE60063P"/>
    <property type="match status" value="1"/>
</dbReference>
<proteinExistence type="predicted"/>
<dbReference type="Gene3D" id="1.10.472.80">
    <property type="entry name" value="Ypt/Rab-GAP domain of gyp1p, domain 3"/>
    <property type="match status" value="1"/>
</dbReference>